<dbReference type="AlphaFoldDB" id="A0A7C3PCP6"/>
<gene>
    <name evidence="2" type="ORF">ENR64_01465</name>
</gene>
<organism evidence="2">
    <name type="scientific">Oscillatoriales cyanobacterium SpSt-418</name>
    <dbReference type="NCBI Taxonomy" id="2282169"/>
    <lineage>
        <taxon>Bacteria</taxon>
        <taxon>Bacillati</taxon>
        <taxon>Cyanobacteriota</taxon>
        <taxon>Cyanophyceae</taxon>
        <taxon>Oscillatoriophycideae</taxon>
        <taxon>Oscillatoriales</taxon>
    </lineage>
</organism>
<name>A0A7C3PCP6_9CYAN</name>
<evidence type="ECO:0000313" key="2">
    <source>
        <dbReference type="EMBL" id="HFM96435.1"/>
    </source>
</evidence>
<dbReference type="InterPro" id="IPR011042">
    <property type="entry name" value="6-blade_b-propeller_TolB-like"/>
</dbReference>
<comment type="caution">
    <text evidence="2">The sequence shown here is derived from an EMBL/GenBank/DDBJ whole genome shotgun (WGS) entry which is preliminary data.</text>
</comment>
<dbReference type="PANTHER" id="PTHR42060">
    <property type="entry name" value="NHL REPEAT-CONTAINING PROTEIN-RELATED"/>
    <property type="match status" value="1"/>
</dbReference>
<dbReference type="PANTHER" id="PTHR42060:SF1">
    <property type="entry name" value="NHL REPEAT-CONTAINING PROTEIN"/>
    <property type="match status" value="1"/>
</dbReference>
<proteinExistence type="predicted"/>
<dbReference type="Gene3D" id="2.120.10.30">
    <property type="entry name" value="TolB, C-terminal domain"/>
    <property type="match status" value="1"/>
</dbReference>
<dbReference type="Pfam" id="PF08450">
    <property type="entry name" value="SGL"/>
    <property type="match status" value="1"/>
</dbReference>
<dbReference type="EMBL" id="DSRU01000022">
    <property type="protein sequence ID" value="HFM96435.1"/>
    <property type="molecule type" value="Genomic_DNA"/>
</dbReference>
<reference evidence="2" key="1">
    <citation type="journal article" date="2020" name="mSystems">
        <title>Genome- and Community-Level Interaction Insights into Carbon Utilization and Element Cycling Functions of Hydrothermarchaeota in Hydrothermal Sediment.</title>
        <authorList>
            <person name="Zhou Z."/>
            <person name="Liu Y."/>
            <person name="Xu W."/>
            <person name="Pan J."/>
            <person name="Luo Z.H."/>
            <person name="Li M."/>
        </authorList>
    </citation>
    <scope>NUCLEOTIDE SEQUENCE [LARGE SCALE GENOMIC DNA]</scope>
    <source>
        <strain evidence="2">SpSt-418</strain>
    </source>
</reference>
<dbReference type="InterPro" id="IPR013658">
    <property type="entry name" value="SGL"/>
</dbReference>
<feature type="domain" description="SMP-30/Gluconolactonase/LRE-like region" evidence="1">
    <location>
        <begin position="169"/>
        <end position="274"/>
    </location>
</feature>
<evidence type="ECO:0000259" key="1">
    <source>
        <dbReference type="Pfam" id="PF08450"/>
    </source>
</evidence>
<dbReference type="InterPro" id="IPR052998">
    <property type="entry name" value="Hetero-Diels-Alderase-like"/>
</dbReference>
<protein>
    <submittedName>
        <fullName evidence="2">Gluconolactonase</fullName>
    </submittedName>
</protein>
<sequence>MVEAIGLPPIYVNTPVELAPAQVIATFPVNTFLENLAIAPDGTLFVTNHEVGQVVRVTPTGEVTEHARTDGKVTGIAFTPTGNLVLTGWNAESVSVVLLVRMDGTVETVATLPEAAFLNGITAIAPNQFLAADSYRGAIWLVDLDTKQVSIWLEHPLLARSNSETPFPAANGIKRFGETLYVSNTEKMLLLQIPILAGGAAGEPQIFVEATNIDDFAFDTEGSLYAATHIYNSVLRITPTGETTVIAEIEQGVVGSTAVAFGRGTGDRTALYVVMNGGMFLPPPTGVMPAHIVRLEVGKTGYPVAIEATL</sequence>
<accession>A0A7C3PCP6</accession>
<dbReference type="SUPFAM" id="SSF63829">
    <property type="entry name" value="Calcium-dependent phosphotriesterase"/>
    <property type="match status" value="1"/>
</dbReference>